<keyword evidence="2" id="KW-0560">Oxidoreductase</keyword>
<reference evidence="4 5" key="1">
    <citation type="submission" date="2024-05" db="EMBL/GenBank/DDBJ databases">
        <title>Sphingomonas sp. HF-S3 16S ribosomal RNA gene Genome sequencing and assembly.</title>
        <authorList>
            <person name="Lee H."/>
        </authorList>
    </citation>
    <scope>NUCLEOTIDE SEQUENCE [LARGE SCALE GENOMIC DNA]</scope>
    <source>
        <strain evidence="4 5">HF-S3</strain>
    </source>
</reference>
<sequence length="275" mass="29157">MPSFIERLLFPAPRLDLAALGRRLEGRTVLVTGASFGIGEQVARIAGRAGARVLLVARTASRLEEVAADIAADGGIAQGLPCDFSDGAAVERLAAALPAVDIFVSNAGKSIRRPILASLGRPQDVTRTGAINYLAPCRLALAAMPGLVARKGQIINVSAANVLLPPAPGWAAYQASKTAFDQWLRSAAPELRAVGVAVSSIYLPLVRTRMIAPTRSYDRVPAMSPEHAAHHVAAAILTRSRRWRPWWLPPVQLAAALAGSAWEPLAEHRAQSAVR</sequence>
<dbReference type="Pfam" id="PF00106">
    <property type="entry name" value="adh_short"/>
    <property type="match status" value="1"/>
</dbReference>
<proteinExistence type="inferred from homology"/>
<dbReference type="InterPro" id="IPR002347">
    <property type="entry name" value="SDR_fam"/>
</dbReference>
<dbReference type="PANTHER" id="PTHR44196">
    <property type="entry name" value="DEHYDROGENASE/REDUCTASE SDR FAMILY MEMBER 7B"/>
    <property type="match status" value="1"/>
</dbReference>
<dbReference type="InterPro" id="IPR036291">
    <property type="entry name" value="NAD(P)-bd_dom_sf"/>
</dbReference>
<evidence type="ECO:0000313" key="5">
    <source>
        <dbReference type="Proteomes" id="UP001427805"/>
    </source>
</evidence>
<dbReference type="EMBL" id="JBDIZK010000013">
    <property type="protein sequence ID" value="MEN3749265.1"/>
    <property type="molecule type" value="Genomic_DNA"/>
</dbReference>
<comment type="caution">
    <text evidence="4">The sequence shown here is derived from an EMBL/GenBank/DDBJ whole genome shotgun (WGS) entry which is preliminary data.</text>
</comment>
<dbReference type="PRINTS" id="PR00081">
    <property type="entry name" value="GDHRDH"/>
</dbReference>
<evidence type="ECO:0000256" key="1">
    <source>
        <dbReference type="ARBA" id="ARBA00006484"/>
    </source>
</evidence>
<evidence type="ECO:0000256" key="2">
    <source>
        <dbReference type="ARBA" id="ARBA00023002"/>
    </source>
</evidence>
<gene>
    <name evidence="4" type="ORF">TPR58_18980</name>
</gene>
<dbReference type="Proteomes" id="UP001427805">
    <property type="component" value="Unassembled WGS sequence"/>
</dbReference>
<protein>
    <submittedName>
        <fullName evidence="4">SDR family NAD(P)-dependent oxidoreductase</fullName>
    </submittedName>
</protein>
<accession>A0ABV0BDH3</accession>
<keyword evidence="5" id="KW-1185">Reference proteome</keyword>
<name>A0ABV0BDH3_9SPHN</name>
<dbReference type="PRINTS" id="PR00080">
    <property type="entry name" value="SDRFAMILY"/>
</dbReference>
<comment type="similarity">
    <text evidence="1 3">Belongs to the short-chain dehydrogenases/reductases (SDR) family.</text>
</comment>
<evidence type="ECO:0000256" key="3">
    <source>
        <dbReference type="RuleBase" id="RU000363"/>
    </source>
</evidence>
<dbReference type="Gene3D" id="3.40.50.720">
    <property type="entry name" value="NAD(P)-binding Rossmann-like Domain"/>
    <property type="match status" value="1"/>
</dbReference>
<dbReference type="RefSeq" id="WP_346248307.1">
    <property type="nucleotide sequence ID" value="NZ_JBDIZK010000013.1"/>
</dbReference>
<dbReference type="PANTHER" id="PTHR44196:SF1">
    <property type="entry name" value="DEHYDROGENASE_REDUCTASE SDR FAMILY MEMBER 7B"/>
    <property type="match status" value="1"/>
</dbReference>
<organism evidence="4 5">
    <name type="scientific">Sphingomonas rustica</name>
    <dbReference type="NCBI Taxonomy" id="3103142"/>
    <lineage>
        <taxon>Bacteria</taxon>
        <taxon>Pseudomonadati</taxon>
        <taxon>Pseudomonadota</taxon>
        <taxon>Alphaproteobacteria</taxon>
        <taxon>Sphingomonadales</taxon>
        <taxon>Sphingomonadaceae</taxon>
        <taxon>Sphingomonas</taxon>
    </lineage>
</organism>
<dbReference type="SUPFAM" id="SSF51735">
    <property type="entry name" value="NAD(P)-binding Rossmann-fold domains"/>
    <property type="match status" value="1"/>
</dbReference>
<dbReference type="CDD" id="cd05233">
    <property type="entry name" value="SDR_c"/>
    <property type="match status" value="1"/>
</dbReference>
<evidence type="ECO:0000313" key="4">
    <source>
        <dbReference type="EMBL" id="MEN3749265.1"/>
    </source>
</evidence>